<organism evidence="2 3">
    <name type="scientific">Streptomyces heilongjiangensis</name>
    <dbReference type="NCBI Taxonomy" id="945052"/>
    <lineage>
        <taxon>Bacteria</taxon>
        <taxon>Bacillati</taxon>
        <taxon>Actinomycetota</taxon>
        <taxon>Actinomycetes</taxon>
        <taxon>Kitasatosporales</taxon>
        <taxon>Streptomycetaceae</taxon>
        <taxon>Streptomyces</taxon>
    </lineage>
</organism>
<gene>
    <name evidence="2" type="ORF">ACFQGO_37320</name>
</gene>
<name>A0ABW1BIV7_9ACTN</name>
<evidence type="ECO:0000313" key="3">
    <source>
        <dbReference type="Proteomes" id="UP001596112"/>
    </source>
</evidence>
<dbReference type="RefSeq" id="WP_272173116.1">
    <property type="nucleotide sequence ID" value="NZ_JAQOSL010000080.1"/>
</dbReference>
<evidence type="ECO:0000313" key="2">
    <source>
        <dbReference type="EMBL" id="MFC5813103.1"/>
    </source>
</evidence>
<protein>
    <submittedName>
        <fullName evidence="2">Uncharacterized protein</fullName>
    </submittedName>
</protein>
<accession>A0ABW1BIV7</accession>
<dbReference type="Proteomes" id="UP001596112">
    <property type="component" value="Unassembled WGS sequence"/>
</dbReference>
<reference evidence="3" key="1">
    <citation type="journal article" date="2019" name="Int. J. Syst. Evol. Microbiol.">
        <title>The Global Catalogue of Microorganisms (GCM) 10K type strain sequencing project: providing services to taxonomists for standard genome sequencing and annotation.</title>
        <authorList>
            <consortium name="The Broad Institute Genomics Platform"/>
            <consortium name="The Broad Institute Genome Sequencing Center for Infectious Disease"/>
            <person name="Wu L."/>
            <person name="Ma J."/>
        </authorList>
    </citation>
    <scope>NUCLEOTIDE SEQUENCE [LARGE SCALE GENOMIC DNA]</scope>
    <source>
        <strain evidence="3">JCM 9918</strain>
    </source>
</reference>
<keyword evidence="3" id="KW-1185">Reference proteome</keyword>
<comment type="caution">
    <text evidence="2">The sequence shown here is derived from an EMBL/GenBank/DDBJ whole genome shotgun (WGS) entry which is preliminary data.</text>
</comment>
<sequence length="72" mass="7670">MAVQRAHSPGGALHLLRRQLGSRLPIDILTTHYPDHRGQVLLNVASSGPLQPPSARPQLVRGSGRRTSSASA</sequence>
<evidence type="ECO:0000256" key="1">
    <source>
        <dbReference type="SAM" id="MobiDB-lite"/>
    </source>
</evidence>
<feature type="compositionally biased region" description="Low complexity" evidence="1">
    <location>
        <begin position="61"/>
        <end position="72"/>
    </location>
</feature>
<feature type="region of interest" description="Disordered" evidence="1">
    <location>
        <begin position="45"/>
        <end position="72"/>
    </location>
</feature>
<proteinExistence type="predicted"/>
<dbReference type="EMBL" id="JBHSNZ010000052">
    <property type="protein sequence ID" value="MFC5813103.1"/>
    <property type="molecule type" value="Genomic_DNA"/>
</dbReference>